<dbReference type="Proteomes" id="UP000015503">
    <property type="component" value="Chromosome"/>
</dbReference>
<dbReference type="HOGENOM" id="CLU_2344414_0_0_6"/>
<evidence type="ECO:0000256" key="1">
    <source>
        <dbReference type="SAM" id="Phobius"/>
    </source>
</evidence>
<organism evidence="2 3">
    <name type="scientific">Metapseudomonas resinovorans NBRC 106553</name>
    <dbReference type="NCBI Taxonomy" id="1245471"/>
    <lineage>
        <taxon>Bacteria</taxon>
        <taxon>Pseudomonadati</taxon>
        <taxon>Pseudomonadota</taxon>
        <taxon>Gammaproteobacteria</taxon>
        <taxon>Pseudomonadales</taxon>
        <taxon>Pseudomonadaceae</taxon>
        <taxon>Metapseudomonas</taxon>
    </lineage>
</organism>
<evidence type="ECO:0000313" key="3">
    <source>
        <dbReference type="Proteomes" id="UP000015503"/>
    </source>
</evidence>
<gene>
    <name evidence="2" type="ORF">PCA10_47500</name>
</gene>
<accession>S6AIK5</accession>
<reference evidence="2 3" key="1">
    <citation type="journal article" date="2013" name="Genome Announc.">
        <title>Complete Genome Sequence of the Carbazole Degrader Pseudomonas resinovorans Strain CA10 (NBRC 106553).</title>
        <authorList>
            <person name="Shintani M."/>
            <person name="Hosoyama A."/>
            <person name="Ohji S."/>
            <person name="Tsuchikane K."/>
            <person name="Takarada H."/>
            <person name="Yamazoe A."/>
            <person name="Fujita N."/>
            <person name="Nojiri H."/>
        </authorList>
    </citation>
    <scope>NUCLEOTIDE SEQUENCE [LARGE SCALE GENOMIC DNA]</scope>
    <source>
        <strain evidence="2 3">NBRC 106553</strain>
    </source>
</reference>
<dbReference type="AlphaFoldDB" id="S6AIK5"/>
<keyword evidence="1" id="KW-0812">Transmembrane</keyword>
<protein>
    <submittedName>
        <fullName evidence="2">Uncharacterized protein</fullName>
    </submittedName>
</protein>
<dbReference type="PATRIC" id="fig|1245471.3.peg.4813"/>
<dbReference type="EMBL" id="AP013068">
    <property type="protein sequence ID" value="BAN50482.1"/>
    <property type="molecule type" value="Genomic_DNA"/>
</dbReference>
<keyword evidence="1" id="KW-1133">Transmembrane helix</keyword>
<dbReference type="eggNOG" id="ENOG5031WW2">
    <property type="taxonomic scope" value="Bacteria"/>
</dbReference>
<feature type="transmembrane region" description="Helical" evidence="1">
    <location>
        <begin position="12"/>
        <end position="37"/>
    </location>
</feature>
<sequence length="83" mass="9409">MLFRLLVFLYPVIRPVGPAIAALLFIAGLSLIGYAVMNDHQPWIWLSALGCLLVSALLALLCHSYLWWLFKLRPRGCLFIPIK</sequence>
<proteinExistence type="predicted"/>
<dbReference type="KEGG" id="pre:PCA10_47500"/>
<keyword evidence="1" id="KW-0472">Membrane</keyword>
<dbReference type="STRING" id="1245471.PCA10_47500"/>
<feature type="transmembrane region" description="Helical" evidence="1">
    <location>
        <begin position="43"/>
        <end position="70"/>
    </location>
</feature>
<dbReference type="RefSeq" id="WP_016494610.1">
    <property type="nucleotide sequence ID" value="NC_021499.1"/>
</dbReference>
<keyword evidence="3" id="KW-1185">Reference proteome</keyword>
<name>S6AIK5_METRE</name>
<evidence type="ECO:0000313" key="2">
    <source>
        <dbReference type="EMBL" id="BAN50482.1"/>
    </source>
</evidence>
<dbReference type="OrthoDB" id="6947651at2"/>